<evidence type="ECO:0000256" key="2">
    <source>
        <dbReference type="ARBA" id="ARBA00006772"/>
    </source>
</evidence>
<keyword evidence="4 10" id="KW-0812">Transmembrane</keyword>
<dbReference type="PANTHER" id="PTHR10283">
    <property type="entry name" value="SOLUTE CARRIER FAMILY 13 MEMBER"/>
    <property type="match status" value="1"/>
</dbReference>
<sequence>MIEQIELFQGLSHVDQARLIGKLVTEHYEAGATVFEHGESGDYMYFIRSGRIELFTVAPDGRKHSLTVLGEASALGEMALLTGEPRSASAIAVSDAVLLRMNRDTFKELIDDYPSIATYFIRLLSQRLVRTNRDLEASKRDKQEHLIEELGTLPDSIRWCLLSASIVPAFHKQWAEREYGITSINEALADRPLWQAYVQTLENDSDWFAIHSSVRGALSEVYVSSYGVKAKKELLKRTAEQYLNGDKRYYYAAQLYVEQEDWGSALELMRGLDLEGTGYSQSESADEYRISRLLESCPNDILFREYELFIHYLKAGLEAEARESELARLEQALGQSSVCFTSTQTAQLYELGAELCHRLQHHQKAMEYLQLAAAATASPQQQEEERSFLLAKQNLDLLRLAGKAEKAGKWWSRSRFAGWIAIALALASIGFFQWMPPFGGLSHEGMVFIGVALAAVVLWIVNIVPDYIVALFMAMYWVLAKLVPPEVALSGYASPTWIYMLCILGLGAAISKSGILYRVSLYALKAFPKHYQGQLWGMMASGLLLNPLIPSSSAKVALGVPIAGTVSEAMGFAPRSKGAAGLGLAGMIFFGFTAPFFMTGSYTNVMAYSLVGEGADALTWLNWFVYALPALLVFLIGMWLWISLRYKPEKGAKPTVSEEVLEAQLRILGKLTKEEKVTAVVTLGCVALLMLQPVHHLDNAWVMLLGFAALVISGVLDAKTMMNRIDWTFLLFIGIAFSFAAVASQLGITEVTTAWVGSFMQPFMANPALFLVAVIVISSIVTLVVRDDPAVILLVISMLPLAKEVGIHPWVLIFVILLATDPFFFAYQSPTYLTAYYSTNGKLFSHRQAQLVAVGYIIVLITLAVACIPYWKWLGLIN</sequence>
<dbReference type="CDD" id="cd00038">
    <property type="entry name" value="CAP_ED"/>
    <property type="match status" value="1"/>
</dbReference>
<evidence type="ECO:0000256" key="8">
    <source>
        <dbReference type="ARBA" id="ARBA00023159"/>
    </source>
</evidence>
<dbReference type="SMART" id="SM00100">
    <property type="entry name" value="cNMP"/>
    <property type="match status" value="1"/>
</dbReference>
<dbReference type="AlphaFoldDB" id="A0A3S9A1D4"/>
<keyword evidence="5" id="KW-0769">Symport</keyword>
<feature type="transmembrane region" description="Helical" evidence="10">
    <location>
        <begin position="497"/>
        <end position="519"/>
    </location>
</feature>
<reference evidence="13" key="1">
    <citation type="submission" date="2018-12" db="EMBL/GenBank/DDBJ databases">
        <title>Genome sequence of Peanibacillus sp.</title>
        <authorList>
            <person name="Subramani G."/>
            <person name="Srinivasan S."/>
            <person name="Kim M.K."/>
        </authorList>
    </citation>
    <scope>NUCLEOTIDE SEQUENCE [LARGE SCALE GENOMIC DNA]</scope>
    <source>
        <strain evidence="13">18JY67-1</strain>
    </source>
</reference>
<feature type="transmembrane region" description="Helical" evidence="10">
    <location>
        <begin position="728"/>
        <end position="748"/>
    </location>
</feature>
<evidence type="ECO:0000313" key="13">
    <source>
        <dbReference type="Proteomes" id="UP000272528"/>
    </source>
</evidence>
<evidence type="ECO:0000256" key="9">
    <source>
        <dbReference type="ARBA" id="ARBA00031174"/>
    </source>
</evidence>
<keyword evidence="6 10" id="KW-1133">Transmembrane helix</keyword>
<feature type="transmembrane region" description="Helical" evidence="10">
    <location>
        <begin position="623"/>
        <end position="644"/>
    </location>
</feature>
<dbReference type="PRINTS" id="PR00103">
    <property type="entry name" value="CAMPKINASE"/>
</dbReference>
<dbReference type="Proteomes" id="UP000272528">
    <property type="component" value="Chromosome"/>
</dbReference>
<feature type="transmembrane region" description="Helical" evidence="10">
    <location>
        <begin position="447"/>
        <end position="477"/>
    </location>
</feature>
<dbReference type="KEGG" id="palb:EJC50_07855"/>
<dbReference type="InterPro" id="IPR000595">
    <property type="entry name" value="cNMP-bd_dom"/>
</dbReference>
<protein>
    <recommendedName>
        <fullName evidence="3">Sodium-dependent dicarboxylate transporter SdcS</fullName>
    </recommendedName>
    <alternativeName>
        <fullName evidence="9">Na(+)/dicarboxylate symporter</fullName>
    </alternativeName>
</protein>
<keyword evidence="8" id="KW-0010">Activator</keyword>
<feature type="transmembrane region" description="Helical" evidence="10">
    <location>
        <begin position="849"/>
        <end position="871"/>
    </location>
</feature>
<keyword evidence="13" id="KW-1185">Reference proteome</keyword>
<feature type="domain" description="Cyclic nucleotide-binding" evidence="11">
    <location>
        <begin position="7"/>
        <end position="110"/>
    </location>
</feature>
<gene>
    <name evidence="12" type="ORF">EJC50_07855</name>
</gene>
<dbReference type="GO" id="GO:0005886">
    <property type="term" value="C:plasma membrane"/>
    <property type="evidence" value="ECO:0007669"/>
    <property type="project" value="TreeGrafter"/>
</dbReference>
<evidence type="ECO:0000256" key="3">
    <source>
        <dbReference type="ARBA" id="ARBA00020150"/>
    </source>
</evidence>
<dbReference type="PROSITE" id="PS50042">
    <property type="entry name" value="CNMP_BINDING_3"/>
    <property type="match status" value="1"/>
</dbReference>
<evidence type="ECO:0000256" key="6">
    <source>
        <dbReference type="ARBA" id="ARBA00022989"/>
    </source>
</evidence>
<dbReference type="Pfam" id="PF00027">
    <property type="entry name" value="cNMP_binding"/>
    <property type="match status" value="1"/>
</dbReference>
<dbReference type="GO" id="GO:1905039">
    <property type="term" value="P:carboxylic acid transmembrane transport"/>
    <property type="evidence" value="ECO:0007669"/>
    <property type="project" value="UniProtKB-ARBA"/>
</dbReference>
<dbReference type="Gene3D" id="2.60.120.10">
    <property type="entry name" value="Jelly Rolls"/>
    <property type="match status" value="1"/>
</dbReference>
<dbReference type="PROSITE" id="PS00889">
    <property type="entry name" value="CNMP_BINDING_2"/>
    <property type="match status" value="1"/>
</dbReference>
<evidence type="ECO:0000259" key="11">
    <source>
        <dbReference type="PROSITE" id="PS50042"/>
    </source>
</evidence>
<feature type="transmembrane region" description="Helical" evidence="10">
    <location>
        <begin position="677"/>
        <end position="694"/>
    </location>
</feature>
<dbReference type="SUPFAM" id="SSF51206">
    <property type="entry name" value="cAMP-binding domain-like"/>
    <property type="match status" value="1"/>
</dbReference>
<comment type="subcellular location">
    <subcellularLocation>
        <location evidence="1">Membrane</location>
        <topology evidence="1">Multi-pass membrane protein</topology>
    </subcellularLocation>
</comment>
<evidence type="ECO:0000256" key="4">
    <source>
        <dbReference type="ARBA" id="ARBA00022692"/>
    </source>
</evidence>
<name>A0A3S9A1D4_9BACL</name>
<accession>A0A3S9A1D4</accession>
<dbReference type="PANTHER" id="PTHR10283:SF82">
    <property type="entry name" value="SOLUTE CARRIER FAMILY 13 MEMBER 2"/>
    <property type="match status" value="1"/>
</dbReference>
<dbReference type="InterPro" id="IPR018490">
    <property type="entry name" value="cNMP-bd_dom_sf"/>
</dbReference>
<dbReference type="RefSeq" id="WP_126014305.1">
    <property type="nucleotide sequence ID" value="NZ_CP034437.1"/>
</dbReference>
<keyword evidence="5" id="KW-0813">Transport</keyword>
<feature type="transmembrane region" description="Helical" evidence="10">
    <location>
        <begin position="807"/>
        <end position="829"/>
    </location>
</feature>
<dbReference type="InterPro" id="IPR014710">
    <property type="entry name" value="RmlC-like_jellyroll"/>
</dbReference>
<organism evidence="12 13">
    <name type="scientific">Paenibacillus albus</name>
    <dbReference type="NCBI Taxonomy" id="2495582"/>
    <lineage>
        <taxon>Bacteria</taxon>
        <taxon>Bacillati</taxon>
        <taxon>Bacillota</taxon>
        <taxon>Bacilli</taxon>
        <taxon>Bacillales</taxon>
        <taxon>Paenibacillaceae</taxon>
        <taxon>Paenibacillus</taxon>
    </lineage>
</organism>
<dbReference type="InterPro" id="IPR018488">
    <property type="entry name" value="cNMP-bd_CS"/>
</dbReference>
<dbReference type="GO" id="GO:0008514">
    <property type="term" value="F:organic anion transmembrane transporter activity"/>
    <property type="evidence" value="ECO:0007669"/>
    <property type="project" value="UniProtKB-ARBA"/>
</dbReference>
<evidence type="ECO:0000256" key="5">
    <source>
        <dbReference type="ARBA" id="ARBA00022847"/>
    </source>
</evidence>
<dbReference type="GO" id="GO:0015293">
    <property type="term" value="F:symporter activity"/>
    <property type="evidence" value="ECO:0007669"/>
    <property type="project" value="UniProtKB-KW"/>
</dbReference>
<dbReference type="Pfam" id="PF00939">
    <property type="entry name" value="Na_sulph_symp"/>
    <property type="match status" value="1"/>
</dbReference>
<dbReference type="EMBL" id="CP034437">
    <property type="protein sequence ID" value="AZN39587.1"/>
    <property type="molecule type" value="Genomic_DNA"/>
</dbReference>
<feature type="transmembrane region" description="Helical" evidence="10">
    <location>
        <begin position="700"/>
        <end position="716"/>
    </location>
</feature>
<keyword evidence="7 10" id="KW-0472">Membrane</keyword>
<evidence type="ECO:0000256" key="7">
    <source>
        <dbReference type="ARBA" id="ARBA00023136"/>
    </source>
</evidence>
<evidence type="ECO:0000256" key="1">
    <source>
        <dbReference type="ARBA" id="ARBA00004141"/>
    </source>
</evidence>
<feature type="transmembrane region" description="Helical" evidence="10">
    <location>
        <begin position="579"/>
        <end position="603"/>
    </location>
</feature>
<evidence type="ECO:0000313" key="12">
    <source>
        <dbReference type="EMBL" id="AZN39587.1"/>
    </source>
</evidence>
<feature type="transmembrane region" description="Helical" evidence="10">
    <location>
        <begin position="768"/>
        <end position="786"/>
    </location>
</feature>
<feature type="transmembrane region" description="Helical" evidence="10">
    <location>
        <begin position="416"/>
        <end position="435"/>
    </location>
</feature>
<comment type="similarity">
    <text evidence="2">Belongs to the SLC13A/DASS transporter (TC 2.A.47) family. NADC subfamily.</text>
</comment>
<dbReference type="InterPro" id="IPR001898">
    <property type="entry name" value="SLC13A/DASS"/>
</dbReference>
<evidence type="ECO:0000256" key="10">
    <source>
        <dbReference type="SAM" id="Phobius"/>
    </source>
</evidence>
<dbReference type="OrthoDB" id="9766267at2"/>
<proteinExistence type="inferred from homology"/>